<dbReference type="InterPro" id="IPR045257">
    <property type="entry name" value="E2/Pdx1"/>
</dbReference>
<sequence>MASYFRMPGVSADSDEAILESWMVEAGAEISKDQTIATVETEKALVEVSADSDGIVHTLLVDGGATVPVGDPIAVILAVGEPAAAAEELVAALGSEPTSAAELAVPAPPEPAMPAQPVAAAPAPPAPPAAAPQVPERELVGVGGRRFSSPSARRVARELGVDIDRVDGSGPRGRIVRADVEAAAAAGSAPETAAPSAAPFTQPAPSPQTVSSAYDGWEAVPHTKLRRLVASRLQQSKQTAPHFYLRASVRMDAVLALRAEINDSRDQRISVNDFIVKAAAIALLDVPGMNVVWTDDAILQAPRADVAVAVASERGLVTPVILDAGSLSLSTLSARIRDAANRAGEGRLNQSELEGGTLTVSNLGMYGVEEFDAIINPPHAGILAVGAAVPKPVVADDGQLEVGTVMSVVLSVDHRPVDGALGAQWLARFKQLLQQPMLLLV</sequence>
<dbReference type="OrthoDB" id="9805770at2"/>
<feature type="domain" description="Peripheral subunit-binding (PSBD)" evidence="7">
    <location>
        <begin position="147"/>
        <end position="184"/>
    </location>
</feature>
<dbReference type="RefSeq" id="WP_109684839.1">
    <property type="nucleotide sequence ID" value="NZ_QGDN01000001.1"/>
</dbReference>
<dbReference type="CDD" id="cd06849">
    <property type="entry name" value="lipoyl_domain"/>
    <property type="match status" value="1"/>
</dbReference>
<protein>
    <recommendedName>
        <fullName evidence="4">Dihydrolipoamide acetyltransferase component of pyruvate dehydrogenase complex</fullName>
        <ecNumber evidence="4">2.3.1.-</ecNumber>
    </recommendedName>
</protein>
<dbReference type="InterPro" id="IPR036625">
    <property type="entry name" value="E3-bd_dom_sf"/>
</dbReference>
<dbReference type="GO" id="GO:0045254">
    <property type="term" value="C:pyruvate dehydrogenase complex"/>
    <property type="evidence" value="ECO:0007669"/>
    <property type="project" value="InterPro"/>
</dbReference>
<dbReference type="Proteomes" id="UP000250028">
    <property type="component" value="Unassembled WGS sequence"/>
</dbReference>
<keyword evidence="9" id="KW-1185">Reference proteome</keyword>
<accession>A0A2Y8ZSI2</accession>
<comment type="similarity">
    <text evidence="2 4">Belongs to the 2-oxoacid dehydrogenase family.</text>
</comment>
<dbReference type="InterPro" id="IPR000089">
    <property type="entry name" value="Biotin_lipoyl"/>
</dbReference>
<evidence type="ECO:0000259" key="6">
    <source>
        <dbReference type="PROSITE" id="PS50968"/>
    </source>
</evidence>
<dbReference type="InterPro" id="IPR001078">
    <property type="entry name" value="2-oxoacid_DH_actylTfrase"/>
</dbReference>
<evidence type="ECO:0000256" key="3">
    <source>
        <dbReference type="ARBA" id="ARBA00022823"/>
    </source>
</evidence>
<proteinExistence type="inferred from homology"/>
<dbReference type="PROSITE" id="PS50968">
    <property type="entry name" value="BIOTINYL_LIPOYL"/>
    <property type="match status" value="1"/>
</dbReference>
<dbReference type="SUPFAM" id="SSF47005">
    <property type="entry name" value="Peripheral subunit-binding domain of 2-oxo acid dehydrogenase complex"/>
    <property type="match status" value="1"/>
</dbReference>
<keyword evidence="3 4" id="KW-0450">Lipoyl</keyword>
<dbReference type="EMBL" id="UESZ01000001">
    <property type="protein sequence ID" value="SSA34258.1"/>
    <property type="molecule type" value="Genomic_DNA"/>
</dbReference>
<reference evidence="9" key="1">
    <citation type="submission" date="2016-10" db="EMBL/GenBank/DDBJ databases">
        <authorList>
            <person name="Varghese N."/>
            <person name="Submissions S."/>
        </authorList>
    </citation>
    <scope>NUCLEOTIDE SEQUENCE [LARGE SCALE GENOMIC DNA]</scope>
    <source>
        <strain evidence="9">DSM 22951</strain>
    </source>
</reference>
<dbReference type="Pfam" id="PF00198">
    <property type="entry name" value="2-oxoacid_dh"/>
    <property type="match status" value="1"/>
</dbReference>
<dbReference type="EC" id="2.3.1.-" evidence="4"/>
<gene>
    <name evidence="8" type="ORF">SAMN04489750_1566</name>
</gene>
<dbReference type="PANTHER" id="PTHR23151">
    <property type="entry name" value="DIHYDROLIPOAMIDE ACETYL/SUCCINYL-TRANSFERASE-RELATED"/>
    <property type="match status" value="1"/>
</dbReference>
<dbReference type="InterPro" id="IPR004167">
    <property type="entry name" value="PSBD"/>
</dbReference>
<dbReference type="InterPro" id="IPR011053">
    <property type="entry name" value="Single_hybrid_motif"/>
</dbReference>
<dbReference type="SUPFAM" id="SSF52777">
    <property type="entry name" value="CoA-dependent acyltransferases"/>
    <property type="match status" value="1"/>
</dbReference>
<dbReference type="InterPro" id="IPR023213">
    <property type="entry name" value="CAT-like_dom_sf"/>
</dbReference>
<name>A0A2Y8ZSI2_9MICO</name>
<evidence type="ECO:0000256" key="4">
    <source>
        <dbReference type="RuleBase" id="RU003423"/>
    </source>
</evidence>
<evidence type="ECO:0000256" key="2">
    <source>
        <dbReference type="ARBA" id="ARBA00007317"/>
    </source>
</evidence>
<evidence type="ECO:0000313" key="8">
    <source>
        <dbReference type="EMBL" id="SSA34258.1"/>
    </source>
</evidence>
<evidence type="ECO:0000313" key="9">
    <source>
        <dbReference type="Proteomes" id="UP000250028"/>
    </source>
</evidence>
<dbReference type="Pfam" id="PF00364">
    <property type="entry name" value="Biotin_lipoyl"/>
    <property type="match status" value="1"/>
</dbReference>
<dbReference type="Gene3D" id="3.30.559.10">
    <property type="entry name" value="Chloramphenicol acetyltransferase-like domain"/>
    <property type="match status" value="1"/>
</dbReference>
<organism evidence="8 9">
    <name type="scientific">Branchiibius hedensis</name>
    <dbReference type="NCBI Taxonomy" id="672460"/>
    <lineage>
        <taxon>Bacteria</taxon>
        <taxon>Bacillati</taxon>
        <taxon>Actinomycetota</taxon>
        <taxon>Actinomycetes</taxon>
        <taxon>Micrococcales</taxon>
        <taxon>Dermacoccaceae</taxon>
        <taxon>Branchiibius</taxon>
    </lineage>
</organism>
<dbReference type="GO" id="GO:0016746">
    <property type="term" value="F:acyltransferase activity"/>
    <property type="evidence" value="ECO:0007669"/>
    <property type="project" value="UniProtKB-KW"/>
</dbReference>
<dbReference type="PANTHER" id="PTHR23151:SF90">
    <property type="entry name" value="DIHYDROLIPOYLLYSINE-RESIDUE ACETYLTRANSFERASE COMPONENT OF PYRUVATE DEHYDROGENASE COMPLEX, MITOCHONDRIAL-RELATED"/>
    <property type="match status" value="1"/>
</dbReference>
<dbReference type="SUPFAM" id="SSF51230">
    <property type="entry name" value="Single hybrid motif"/>
    <property type="match status" value="1"/>
</dbReference>
<evidence type="ECO:0000256" key="1">
    <source>
        <dbReference type="ARBA" id="ARBA00001938"/>
    </source>
</evidence>
<keyword evidence="8" id="KW-0670">Pyruvate</keyword>
<dbReference type="Pfam" id="PF02817">
    <property type="entry name" value="E3_binding"/>
    <property type="match status" value="1"/>
</dbReference>
<dbReference type="AlphaFoldDB" id="A0A2Y8ZSI2"/>
<evidence type="ECO:0000256" key="5">
    <source>
        <dbReference type="SAM" id="MobiDB-lite"/>
    </source>
</evidence>
<keyword evidence="4" id="KW-0012">Acyltransferase</keyword>
<dbReference type="Gene3D" id="2.40.50.100">
    <property type="match status" value="1"/>
</dbReference>
<keyword evidence="4 8" id="KW-0808">Transferase</keyword>
<dbReference type="PROSITE" id="PS51826">
    <property type="entry name" value="PSBD"/>
    <property type="match status" value="1"/>
</dbReference>
<feature type="compositionally biased region" description="Low complexity" evidence="5">
    <location>
        <begin position="187"/>
        <end position="199"/>
    </location>
</feature>
<dbReference type="Gene3D" id="4.10.320.10">
    <property type="entry name" value="E3-binding domain"/>
    <property type="match status" value="1"/>
</dbReference>
<dbReference type="GO" id="GO:0006086">
    <property type="term" value="P:pyruvate decarboxylation to acetyl-CoA"/>
    <property type="evidence" value="ECO:0007669"/>
    <property type="project" value="InterPro"/>
</dbReference>
<feature type="region of interest" description="Disordered" evidence="5">
    <location>
        <begin position="104"/>
        <end position="132"/>
    </location>
</feature>
<evidence type="ECO:0000259" key="7">
    <source>
        <dbReference type="PROSITE" id="PS51826"/>
    </source>
</evidence>
<comment type="cofactor">
    <cofactor evidence="1 4">
        <name>(R)-lipoate</name>
        <dbReference type="ChEBI" id="CHEBI:83088"/>
    </cofactor>
</comment>
<feature type="region of interest" description="Disordered" evidence="5">
    <location>
        <begin position="187"/>
        <end position="212"/>
    </location>
</feature>
<feature type="domain" description="Lipoyl-binding" evidence="6">
    <location>
        <begin position="2"/>
        <end position="77"/>
    </location>
</feature>